<protein>
    <submittedName>
        <fullName evidence="1">Uncharacterized protein</fullName>
    </submittedName>
</protein>
<dbReference type="AlphaFoldDB" id="X1B6Y9"/>
<dbReference type="EMBL" id="BART01024644">
    <property type="protein sequence ID" value="GAG91509.1"/>
    <property type="molecule type" value="Genomic_DNA"/>
</dbReference>
<evidence type="ECO:0000313" key="1">
    <source>
        <dbReference type="EMBL" id="GAG91509.1"/>
    </source>
</evidence>
<reference evidence="1" key="1">
    <citation type="journal article" date="2014" name="Front. Microbiol.">
        <title>High frequency of phylogenetically diverse reductive dehalogenase-homologous genes in deep subseafloor sedimentary metagenomes.</title>
        <authorList>
            <person name="Kawai M."/>
            <person name="Futagami T."/>
            <person name="Toyoda A."/>
            <person name="Takaki Y."/>
            <person name="Nishi S."/>
            <person name="Hori S."/>
            <person name="Arai W."/>
            <person name="Tsubouchi T."/>
            <person name="Morono Y."/>
            <person name="Uchiyama I."/>
            <person name="Ito T."/>
            <person name="Fujiyama A."/>
            <person name="Inagaki F."/>
            <person name="Takami H."/>
        </authorList>
    </citation>
    <scope>NUCLEOTIDE SEQUENCE</scope>
    <source>
        <strain evidence="1">Expedition CK06-06</strain>
    </source>
</reference>
<name>X1B6Y9_9ZZZZ</name>
<accession>X1B6Y9</accession>
<proteinExistence type="predicted"/>
<organism evidence="1">
    <name type="scientific">marine sediment metagenome</name>
    <dbReference type="NCBI Taxonomy" id="412755"/>
    <lineage>
        <taxon>unclassified sequences</taxon>
        <taxon>metagenomes</taxon>
        <taxon>ecological metagenomes</taxon>
    </lineage>
</organism>
<sequence>MKKVLLIVLNAYFIDIRYEKDRKSLDIEEEINSLFKCELFKKSVINLNRLYCILWRANLSEIFYNLTQDADIFLSLSQYNFQNLSKFSIQFDKALCLNQIEFQTLKPNLFFIEDKILFLIQKVYNPIEISRILEKFLSKYYIFILILNMDEYKKLIQSNNIRLMENIKTLNYKEFIKFNISNMKNEYILKNS</sequence>
<gene>
    <name evidence="1" type="ORF">S01H4_44443</name>
</gene>
<comment type="caution">
    <text evidence="1">The sequence shown here is derived from an EMBL/GenBank/DDBJ whole genome shotgun (WGS) entry which is preliminary data.</text>
</comment>